<dbReference type="InterPro" id="IPR020568">
    <property type="entry name" value="Ribosomal_Su5_D2-typ_SF"/>
</dbReference>
<keyword evidence="4" id="KW-1185">Reference proteome</keyword>
<protein>
    <submittedName>
        <fullName evidence="3">YifB family Mg chelatase-like AAA ATPase</fullName>
    </submittedName>
</protein>
<dbReference type="KEGG" id="fms:M1R53_03240"/>
<name>A0A9E7DK29_9FIRM</name>
<dbReference type="InterPro" id="IPR027417">
    <property type="entry name" value="P-loop_NTPase"/>
</dbReference>
<dbReference type="Pfam" id="PF01078">
    <property type="entry name" value="Mg_chelatase"/>
    <property type="match status" value="1"/>
</dbReference>
<dbReference type="InterPro" id="IPR025158">
    <property type="entry name" value="Mg_chelat-rel_C"/>
</dbReference>
<reference evidence="3" key="1">
    <citation type="submission" date="2022-04" db="EMBL/GenBank/DDBJ databases">
        <title>Complete genome sequences of Ezakiella coagulans and Fenollaria massiliensis.</title>
        <authorList>
            <person name="France M.T."/>
            <person name="Clifford J."/>
            <person name="Narina S."/>
            <person name="Rutt L."/>
            <person name="Ravel J."/>
        </authorList>
    </citation>
    <scope>NUCLEOTIDE SEQUENCE</scope>
    <source>
        <strain evidence="3">C0061C2</strain>
    </source>
</reference>
<accession>A0A9E7DK29</accession>
<dbReference type="AlphaFoldDB" id="A0A9E7DK29"/>
<dbReference type="InterPro" id="IPR003593">
    <property type="entry name" value="AAA+_ATPase"/>
</dbReference>
<dbReference type="SMART" id="SM00382">
    <property type="entry name" value="AAA"/>
    <property type="match status" value="1"/>
</dbReference>
<dbReference type="Pfam" id="PF13541">
    <property type="entry name" value="ChlI"/>
    <property type="match status" value="1"/>
</dbReference>
<evidence type="ECO:0000259" key="2">
    <source>
        <dbReference type="SMART" id="SM00382"/>
    </source>
</evidence>
<sequence>MYSKVNTCVLQGLNARIINVESDLSSGLPQFNIVGLADTAIKESKERVRTAVKNSDIEFPIKRITINLAPANEKKEGSQMDLAIAVGILLANGDIDNQDTDDMVIIGELALDGTVNSVQGALPMLISMRDLNVKKCIVPDANKKECAIVEDIEIIPVKNLREVVDYLNGQAVIEPYKNEEEEIINTVDDSVDFSDMKGQEGLKRAMEIAAAGGHNMLIIGPPGSGKTMAARRLATILPDLTFEEAIEITKIYSISGLLKDEGLVKRRPFRSPHHTSSDVALIGGGRIPKPGEVSLAHHGVLFLDELPEFPRKVLEVLRQPIEDGEVTVSRVNATFKYPSKFMFVASMNPCPCGYYGDETHQCTCTQSQIDRYLGKISSPLLDRIDIHIEVKPVKYDELSSKTECESSETIRKRVNRARKRQLERYKNEGIISNSELTNKMIKKYIKLDEKAQEIMEFAFKKFNFSARSYNKILKLARTIADLADSDLVLEKHVLEAIQYRTLDKKYWR</sequence>
<evidence type="ECO:0000313" key="3">
    <source>
        <dbReference type="EMBL" id="UQK59673.1"/>
    </source>
</evidence>
<dbReference type="RefSeq" id="WP_249243055.1">
    <property type="nucleotide sequence ID" value="NZ_CP096649.1"/>
</dbReference>
<dbReference type="EMBL" id="CP096649">
    <property type="protein sequence ID" value="UQK59673.1"/>
    <property type="molecule type" value="Genomic_DNA"/>
</dbReference>
<evidence type="ECO:0000313" key="4">
    <source>
        <dbReference type="Proteomes" id="UP000831151"/>
    </source>
</evidence>
<dbReference type="NCBIfam" id="TIGR00368">
    <property type="entry name" value="YifB family Mg chelatase-like AAA ATPase"/>
    <property type="match status" value="1"/>
</dbReference>
<gene>
    <name evidence="3" type="ORF">M1R53_03240</name>
</gene>
<dbReference type="InterPro" id="IPR004482">
    <property type="entry name" value="Mg_chelat-rel"/>
</dbReference>
<dbReference type="Pfam" id="PF13335">
    <property type="entry name" value="Mg_chelatase_C"/>
    <property type="match status" value="1"/>
</dbReference>
<dbReference type="PANTHER" id="PTHR32039">
    <property type="entry name" value="MAGNESIUM-CHELATASE SUBUNIT CHLI"/>
    <property type="match status" value="1"/>
</dbReference>
<dbReference type="Gene3D" id="3.30.230.10">
    <property type="match status" value="1"/>
</dbReference>
<dbReference type="InterPro" id="IPR045006">
    <property type="entry name" value="CHLI-like"/>
</dbReference>
<feature type="domain" description="AAA+ ATPase" evidence="2">
    <location>
        <begin position="212"/>
        <end position="394"/>
    </location>
</feature>
<dbReference type="Proteomes" id="UP000831151">
    <property type="component" value="Chromosome"/>
</dbReference>
<organism evidence="3 4">
    <name type="scientific">Fenollaria massiliensis</name>
    <dbReference type="NCBI Taxonomy" id="938288"/>
    <lineage>
        <taxon>Bacteria</taxon>
        <taxon>Bacillati</taxon>
        <taxon>Bacillota</taxon>
        <taxon>Clostridia</taxon>
        <taxon>Eubacteriales</taxon>
        <taxon>Fenollaria</taxon>
    </lineage>
</organism>
<dbReference type="InterPro" id="IPR014721">
    <property type="entry name" value="Ribsml_uS5_D2-typ_fold_subgr"/>
</dbReference>
<dbReference type="Gene3D" id="3.40.50.300">
    <property type="entry name" value="P-loop containing nucleotide triphosphate hydrolases"/>
    <property type="match status" value="1"/>
</dbReference>
<dbReference type="GO" id="GO:0005524">
    <property type="term" value="F:ATP binding"/>
    <property type="evidence" value="ECO:0007669"/>
    <property type="project" value="InterPro"/>
</dbReference>
<proteinExistence type="inferred from homology"/>
<dbReference type="PANTHER" id="PTHR32039:SF7">
    <property type="entry name" value="COMPETENCE PROTEIN COMM"/>
    <property type="match status" value="1"/>
</dbReference>
<comment type="similarity">
    <text evidence="1">Belongs to the Mg-chelatase subunits D/I family. ComM subfamily.</text>
</comment>
<evidence type="ECO:0000256" key="1">
    <source>
        <dbReference type="ARBA" id="ARBA00006354"/>
    </source>
</evidence>
<dbReference type="SUPFAM" id="SSF54211">
    <property type="entry name" value="Ribosomal protein S5 domain 2-like"/>
    <property type="match status" value="1"/>
</dbReference>
<dbReference type="InterPro" id="IPR000523">
    <property type="entry name" value="Mg_chelatse_chII-like_cat_dom"/>
</dbReference>
<dbReference type="SUPFAM" id="SSF52540">
    <property type="entry name" value="P-loop containing nucleoside triphosphate hydrolases"/>
    <property type="match status" value="1"/>
</dbReference>